<dbReference type="Proteomes" id="UP000001971">
    <property type="component" value="Chromosome"/>
</dbReference>
<dbReference type="EMBL" id="CP000308">
    <property type="protein sequence ID" value="ABG13525.1"/>
    <property type="molecule type" value="Genomic_DNA"/>
</dbReference>
<dbReference type="AlphaFoldDB" id="A0A0H2Y765"/>
<dbReference type="GeneID" id="57976467"/>
<dbReference type="RefSeq" id="WP_002210638.1">
    <property type="nucleotide sequence ID" value="NC_008150.1"/>
</dbReference>
<evidence type="ECO:0000313" key="2">
    <source>
        <dbReference type="Proteomes" id="UP000001971"/>
    </source>
</evidence>
<organism evidence="1 2">
    <name type="scientific">Yersinia pestis bv. Antiqua (strain Antiqua)</name>
    <dbReference type="NCBI Taxonomy" id="360102"/>
    <lineage>
        <taxon>Bacteria</taxon>
        <taxon>Pseudomonadati</taxon>
        <taxon>Pseudomonadota</taxon>
        <taxon>Gammaproteobacteria</taxon>
        <taxon>Enterobacterales</taxon>
        <taxon>Yersiniaceae</taxon>
        <taxon>Yersinia</taxon>
    </lineage>
</organism>
<dbReference type="KEGG" id="ypa:YPA_1559"/>
<reference evidence="1 2" key="1">
    <citation type="journal article" date="2006" name="J. Bacteriol.">
        <title>Complete genome sequence of Yersinia pestis strains Antiqua and Nepal516: evidence of gene reduction in an emerging pathogen.</title>
        <authorList>
            <person name="Chain P.S."/>
            <person name="Hu P."/>
            <person name="Malfatti S.A."/>
            <person name="Radnedge L."/>
            <person name="Larimer F."/>
            <person name="Vergez L.M."/>
            <person name="Worsham P."/>
            <person name="Chu M.C."/>
            <person name="Andersen G.L."/>
        </authorList>
    </citation>
    <scope>NUCLEOTIDE SEQUENCE [LARGE SCALE GENOMIC DNA]</scope>
    <source>
        <strain evidence="1 2">Antiqua</strain>
    </source>
</reference>
<accession>A0A0H2Y765</accession>
<gene>
    <name evidence="1" type="ordered locus">YPA_1559</name>
</gene>
<proteinExistence type="predicted"/>
<sequence length="71" mass="7989">MHMLILLFISNRPVARQSKPPVYRTMSQTPVLMLMGVVQCSDNGSIGMINGNLAFMIQINFNIINKLNNHT</sequence>
<protein>
    <submittedName>
        <fullName evidence="1">Uncharacterized protein</fullName>
    </submittedName>
</protein>
<name>A0A0H2Y765_YERPA</name>
<evidence type="ECO:0000313" key="1">
    <source>
        <dbReference type="EMBL" id="ABG13525.1"/>
    </source>
</evidence>